<dbReference type="Gene3D" id="3.90.640.10">
    <property type="entry name" value="Actin, Chain A, domain 4"/>
    <property type="match status" value="1"/>
</dbReference>
<evidence type="ECO:0000256" key="4">
    <source>
        <dbReference type="ARBA" id="ARBA00012554"/>
    </source>
</evidence>
<dbReference type="PROSITE" id="PS00297">
    <property type="entry name" value="HSP70_1"/>
    <property type="match status" value="1"/>
</dbReference>
<keyword evidence="19" id="KW-1185">Reference proteome</keyword>
<dbReference type="GO" id="GO:0005524">
    <property type="term" value="F:ATP binding"/>
    <property type="evidence" value="ECO:0007669"/>
    <property type="project" value="UniProtKB-KW"/>
</dbReference>
<dbReference type="GeneID" id="77728093"/>
<gene>
    <name evidence="18" type="ORF">MKK02DRAFT_34274</name>
</gene>
<dbReference type="InterPro" id="IPR018181">
    <property type="entry name" value="Heat_shock_70_CS"/>
</dbReference>
<evidence type="ECO:0000256" key="8">
    <source>
        <dbReference type="ARBA" id="ARBA00023015"/>
    </source>
</evidence>
<name>A0AA38LUC0_9TREE</name>
<evidence type="ECO:0000313" key="18">
    <source>
        <dbReference type="EMBL" id="KAI9634709.1"/>
    </source>
</evidence>
<comment type="similarity">
    <text evidence="3 16">Belongs to the heat shock protein 70 family.</text>
</comment>
<dbReference type="PROSITE" id="PS00329">
    <property type="entry name" value="HSP70_2"/>
    <property type="match status" value="1"/>
</dbReference>
<proteinExistence type="inferred from homology"/>
<evidence type="ECO:0000256" key="10">
    <source>
        <dbReference type="ARBA" id="ARBA00023163"/>
    </source>
</evidence>
<protein>
    <recommendedName>
        <fullName evidence="15">Heat shock 70 kDa protein C</fullName>
        <ecNumber evidence="4">3.6.4.10</ecNumber>
    </recommendedName>
    <alternativeName>
        <fullName evidence="14">Transcriptional coregulator SSA1</fullName>
    </alternativeName>
</protein>
<dbReference type="InterPro" id="IPR043129">
    <property type="entry name" value="ATPase_NBD"/>
</dbReference>
<dbReference type="SUPFAM" id="SSF100920">
    <property type="entry name" value="Heat shock protein 70kD (HSP70), peptide-binding domain"/>
    <property type="match status" value="1"/>
</dbReference>
<dbReference type="FunFam" id="3.30.420.40:FF:000026">
    <property type="entry name" value="Heat shock protein 70"/>
    <property type="match status" value="1"/>
</dbReference>
<dbReference type="GO" id="GO:0140662">
    <property type="term" value="F:ATP-dependent protein folding chaperone"/>
    <property type="evidence" value="ECO:0007669"/>
    <property type="project" value="InterPro"/>
</dbReference>
<dbReference type="FunFam" id="3.90.640.10:FF:000002">
    <property type="entry name" value="Heat shock 70 kDa"/>
    <property type="match status" value="1"/>
</dbReference>
<comment type="catalytic activity">
    <reaction evidence="12">
        <text>ATP + H2O = ADP + phosphate + H(+)</text>
        <dbReference type="Rhea" id="RHEA:13065"/>
        <dbReference type="ChEBI" id="CHEBI:15377"/>
        <dbReference type="ChEBI" id="CHEBI:15378"/>
        <dbReference type="ChEBI" id="CHEBI:30616"/>
        <dbReference type="ChEBI" id="CHEBI:43474"/>
        <dbReference type="ChEBI" id="CHEBI:456216"/>
        <dbReference type="EC" id="3.6.4.10"/>
    </reaction>
</comment>
<evidence type="ECO:0000256" key="11">
    <source>
        <dbReference type="ARBA" id="ARBA00023242"/>
    </source>
</evidence>
<organism evidence="18 19">
    <name type="scientific">Dioszegia hungarica</name>
    <dbReference type="NCBI Taxonomy" id="4972"/>
    <lineage>
        <taxon>Eukaryota</taxon>
        <taxon>Fungi</taxon>
        <taxon>Dikarya</taxon>
        <taxon>Basidiomycota</taxon>
        <taxon>Agaricomycotina</taxon>
        <taxon>Tremellomycetes</taxon>
        <taxon>Tremellales</taxon>
        <taxon>Bulleribasidiaceae</taxon>
        <taxon>Dioszegia</taxon>
    </lineage>
</organism>
<keyword evidence="7 16" id="KW-0067">ATP-binding</keyword>
<dbReference type="FunFam" id="3.30.420.40:FF:000172">
    <property type="entry name" value="Heat shock 70 kDa protein"/>
    <property type="match status" value="1"/>
</dbReference>
<keyword evidence="11" id="KW-0539">Nucleus</keyword>
<dbReference type="InterPro" id="IPR013126">
    <property type="entry name" value="Hsp_70_fam"/>
</dbReference>
<dbReference type="RefSeq" id="XP_052944486.1">
    <property type="nucleotide sequence ID" value="XM_053088888.1"/>
</dbReference>
<dbReference type="PROSITE" id="PS01036">
    <property type="entry name" value="HSP70_3"/>
    <property type="match status" value="1"/>
</dbReference>
<evidence type="ECO:0000256" key="2">
    <source>
        <dbReference type="ARBA" id="ARBA00004319"/>
    </source>
</evidence>
<evidence type="ECO:0000256" key="9">
    <source>
        <dbReference type="ARBA" id="ARBA00023016"/>
    </source>
</evidence>
<dbReference type="SUPFAM" id="SSF100934">
    <property type="entry name" value="Heat shock protein 70kD (HSP70), C-terminal subdomain"/>
    <property type="match status" value="1"/>
</dbReference>
<dbReference type="EMBL" id="JAKWFO010000006">
    <property type="protein sequence ID" value="KAI9634709.1"/>
    <property type="molecule type" value="Genomic_DNA"/>
</dbReference>
<dbReference type="NCBIfam" id="NF001413">
    <property type="entry name" value="PRK00290.1"/>
    <property type="match status" value="1"/>
</dbReference>
<dbReference type="FunFam" id="2.60.34.10:FF:000002">
    <property type="entry name" value="Heat shock 70 kDa"/>
    <property type="match status" value="1"/>
</dbReference>
<evidence type="ECO:0000256" key="1">
    <source>
        <dbReference type="ARBA" id="ARBA00004123"/>
    </source>
</evidence>
<comment type="subunit">
    <text evidence="13">Interacts with transcription factor HSF1 on chromatin.</text>
</comment>
<dbReference type="PANTHER" id="PTHR19375">
    <property type="entry name" value="HEAT SHOCK PROTEIN 70KDA"/>
    <property type="match status" value="1"/>
</dbReference>
<evidence type="ECO:0000256" key="13">
    <source>
        <dbReference type="ARBA" id="ARBA00062310"/>
    </source>
</evidence>
<evidence type="ECO:0000256" key="7">
    <source>
        <dbReference type="ARBA" id="ARBA00022840"/>
    </source>
</evidence>
<dbReference type="AlphaFoldDB" id="A0AA38LUC0"/>
<evidence type="ECO:0000256" key="17">
    <source>
        <dbReference type="SAM" id="MobiDB-lite"/>
    </source>
</evidence>
<dbReference type="Gene3D" id="1.20.1270.10">
    <property type="match status" value="1"/>
</dbReference>
<dbReference type="Gene3D" id="2.60.34.10">
    <property type="entry name" value="Substrate Binding Domain Of DNAk, Chain A, domain 1"/>
    <property type="match status" value="1"/>
</dbReference>
<dbReference type="InterPro" id="IPR029047">
    <property type="entry name" value="HSP70_peptide-bd_sf"/>
</dbReference>
<comment type="caution">
    <text evidence="18">The sequence shown here is derived from an EMBL/GenBank/DDBJ whole genome shotgun (WGS) entry which is preliminary data.</text>
</comment>
<evidence type="ECO:0000256" key="15">
    <source>
        <dbReference type="ARBA" id="ARBA00069297"/>
    </source>
</evidence>
<dbReference type="EC" id="3.6.4.10" evidence="4"/>
<evidence type="ECO:0000313" key="19">
    <source>
        <dbReference type="Proteomes" id="UP001164286"/>
    </source>
</evidence>
<keyword evidence="10" id="KW-0804">Transcription</keyword>
<dbReference type="Pfam" id="PF00012">
    <property type="entry name" value="HSP70"/>
    <property type="match status" value="1"/>
</dbReference>
<dbReference type="InterPro" id="IPR042050">
    <property type="entry name" value="BIP_NBD"/>
</dbReference>
<dbReference type="FunFam" id="1.20.1270.10:FF:000056">
    <property type="entry name" value="Putative Hsp70 family ATPase KAR2"/>
    <property type="match status" value="1"/>
</dbReference>
<dbReference type="PRINTS" id="PR00301">
    <property type="entry name" value="HEATSHOCK70"/>
</dbReference>
<evidence type="ECO:0000256" key="14">
    <source>
        <dbReference type="ARBA" id="ARBA00068399"/>
    </source>
</evidence>
<keyword evidence="5 16" id="KW-0547">Nucleotide-binding</keyword>
<evidence type="ECO:0000256" key="16">
    <source>
        <dbReference type="RuleBase" id="RU003322"/>
    </source>
</evidence>
<sequence length="675" mass="73328">MATSLAPRRQRRATSSLASKLAIFACMLIALLCFLPSSSLVAAEEKENDYGTVIGIDLGTTYSCVAVQRGGKVEIIANDQGNRITPSWVAFTQDERLIGDAAKNQAPQNPYNTVFDAKRLIGRKFDDSDVKKDTAHWPFKIVNKGGKPMIQVEHRGDLKDFTPEEVSAMILTKMKETAEAYLGHKVTHAVVTVPAYFNDAQRSATKDAGTIAGLTVLRIVNEPTAAAIAYGLDRSEAERQIIVYDLGGGTFDVSLLSIEGGVFEVLATAGDTHLGGEDFDNRVIDYLVKQYKRKSDVNVTKNARAMGKLKREVEKAKRTLSSQMSTKIEIEAFEGGNDFAETLTRAKFEELNIDLFRRTMKPVEQVMKDAGVKKDEIDDIVLVGGSTRIPKVQQLLKEYFNGKEPSKGINPDEAVAYGAAVQGGILSGEEGGKGLLLIDVCPLTLGIETTGGVMTKLIGRNSVVPTKKSQIFSTAVDNQPTVRIQVFEGERSMTKDNNMLGEFDLTDVPPAPRGVPQIEVTFEIDANGILKVAALDKGTGKSKSITITNDQRRLSSEDVERMVREAEEFADEDAALKKKIESMNALQNFAFSLKSQVADTEGMGGKLSGDDKSTILAAVKEATEWLDENPSAEAEDYEDKLSELQSKVAPITSKLYSGGGGGGDEQMPFGSHDEL</sequence>
<dbReference type="Gene3D" id="3.30.420.40">
    <property type="match status" value="2"/>
</dbReference>
<accession>A0AA38LUC0</accession>
<keyword evidence="6" id="KW-0256">Endoplasmic reticulum</keyword>
<keyword evidence="8" id="KW-0805">Transcription regulation</keyword>
<dbReference type="CDD" id="cd10241">
    <property type="entry name" value="ASKHA_NBD_HSP70_BiP"/>
    <property type="match status" value="1"/>
</dbReference>
<evidence type="ECO:0000256" key="6">
    <source>
        <dbReference type="ARBA" id="ARBA00022824"/>
    </source>
</evidence>
<dbReference type="GO" id="GO:0005634">
    <property type="term" value="C:nucleus"/>
    <property type="evidence" value="ECO:0007669"/>
    <property type="project" value="UniProtKB-SubCell"/>
</dbReference>
<evidence type="ECO:0000256" key="5">
    <source>
        <dbReference type="ARBA" id="ARBA00022741"/>
    </source>
</evidence>
<evidence type="ECO:0000256" key="3">
    <source>
        <dbReference type="ARBA" id="ARBA00007381"/>
    </source>
</evidence>
<dbReference type="InterPro" id="IPR029048">
    <property type="entry name" value="HSP70_C_sf"/>
</dbReference>
<comment type="subcellular location">
    <subcellularLocation>
        <location evidence="2">Endoplasmic reticulum lumen</location>
    </subcellularLocation>
    <subcellularLocation>
        <location evidence="1">Nucleus</location>
    </subcellularLocation>
</comment>
<dbReference type="Gene3D" id="3.30.30.30">
    <property type="match status" value="1"/>
</dbReference>
<dbReference type="SUPFAM" id="SSF53067">
    <property type="entry name" value="Actin-like ATPase domain"/>
    <property type="match status" value="2"/>
</dbReference>
<dbReference type="FunFam" id="3.30.30.30:FF:000001">
    <property type="entry name" value="heat shock 70 kDa protein-like"/>
    <property type="match status" value="1"/>
</dbReference>
<dbReference type="GO" id="GO:0005788">
    <property type="term" value="C:endoplasmic reticulum lumen"/>
    <property type="evidence" value="ECO:0007669"/>
    <property type="project" value="UniProtKB-SubCell"/>
</dbReference>
<keyword evidence="9 18" id="KW-0346">Stress response</keyword>
<evidence type="ECO:0000256" key="12">
    <source>
        <dbReference type="ARBA" id="ARBA00048056"/>
    </source>
</evidence>
<feature type="region of interest" description="Disordered" evidence="17">
    <location>
        <begin position="652"/>
        <end position="675"/>
    </location>
</feature>
<reference evidence="18" key="1">
    <citation type="journal article" date="2022" name="G3 (Bethesda)">
        <title>High quality genome of the basidiomycete yeast Dioszegia hungarica PDD-24b-2 isolated from cloud water.</title>
        <authorList>
            <person name="Jarrige D."/>
            <person name="Haridas S."/>
            <person name="Bleykasten-Grosshans C."/>
            <person name="Joly M."/>
            <person name="Nadalig T."/>
            <person name="Sancelme M."/>
            <person name="Vuilleumier S."/>
            <person name="Grigoriev I.V."/>
            <person name="Amato P."/>
            <person name="Bringel F."/>
        </authorList>
    </citation>
    <scope>NUCLEOTIDE SEQUENCE</scope>
    <source>
        <strain evidence="18">PDD-24b-2</strain>
    </source>
</reference>
<dbReference type="Proteomes" id="UP001164286">
    <property type="component" value="Unassembled WGS sequence"/>
</dbReference>